<feature type="compositionally biased region" description="Acidic residues" evidence="17">
    <location>
        <begin position="1101"/>
        <end position="1123"/>
    </location>
</feature>
<keyword evidence="3" id="KW-0645">Protease</keyword>
<keyword evidence="5" id="KW-0479">Metal-binding</keyword>
<keyword evidence="14" id="KW-0917">Virion maturation</keyword>
<evidence type="ECO:0000256" key="12">
    <source>
        <dbReference type="ARBA" id="ARBA00022918"/>
    </source>
</evidence>
<evidence type="ECO:0000256" key="9">
    <source>
        <dbReference type="ARBA" id="ARBA00022840"/>
    </source>
</evidence>
<keyword evidence="13" id="KW-0808">Transferase</keyword>
<dbReference type="InterPro" id="IPR039537">
    <property type="entry name" value="Retrotran_Ty1/copia-like"/>
</dbReference>
<keyword evidence="7" id="KW-0255">Endonuclease</keyword>
<dbReference type="PANTHER" id="PTHR42648">
    <property type="entry name" value="TRANSPOSASE, PUTATIVE-RELATED"/>
    <property type="match status" value="1"/>
</dbReference>
<comment type="function">
    <text evidence="1">The aspartyl protease (PR) mediates the proteolytic cleavages of the Gag and Gag-Pol polyproteins after assembly of the VLP.</text>
</comment>
<evidence type="ECO:0000256" key="16">
    <source>
        <dbReference type="ARBA" id="ARBA00023268"/>
    </source>
</evidence>
<evidence type="ECO:0000313" key="19">
    <source>
        <dbReference type="EMBL" id="GJT64261.1"/>
    </source>
</evidence>
<dbReference type="PANTHER" id="PTHR42648:SF11">
    <property type="entry name" value="TRANSPOSON TY4-P GAG-POL POLYPROTEIN"/>
    <property type="match status" value="1"/>
</dbReference>
<keyword evidence="2" id="KW-1188">Viral release from host cell</keyword>
<keyword evidence="6" id="KW-0547">Nucleotide-binding</keyword>
<reference evidence="19" key="1">
    <citation type="journal article" date="2022" name="Int. J. Mol. Sci.">
        <title>Draft Genome of Tanacetum Coccineum: Genomic Comparison of Closely Related Tanacetum-Family Plants.</title>
        <authorList>
            <person name="Yamashiro T."/>
            <person name="Shiraishi A."/>
            <person name="Nakayama K."/>
            <person name="Satake H."/>
        </authorList>
    </citation>
    <scope>NUCLEOTIDE SEQUENCE</scope>
</reference>
<evidence type="ECO:0000256" key="4">
    <source>
        <dbReference type="ARBA" id="ARBA00022722"/>
    </source>
</evidence>
<feature type="region of interest" description="Disordered" evidence="17">
    <location>
        <begin position="1049"/>
        <end position="1157"/>
    </location>
</feature>
<dbReference type="Gene3D" id="3.30.420.10">
    <property type="entry name" value="Ribonuclease H-like superfamily/Ribonuclease H"/>
    <property type="match status" value="2"/>
</dbReference>
<keyword evidence="8" id="KW-0378">Hydrolase</keyword>
<keyword evidence="10" id="KW-0460">Magnesium</keyword>
<accession>A0ABQ5FLS4</accession>
<dbReference type="Pfam" id="PF07727">
    <property type="entry name" value="RVT_2"/>
    <property type="match status" value="1"/>
</dbReference>
<keyword evidence="20" id="KW-1185">Reference proteome</keyword>
<evidence type="ECO:0000256" key="15">
    <source>
        <dbReference type="ARBA" id="ARBA00023172"/>
    </source>
</evidence>
<keyword evidence="15" id="KW-0233">DNA recombination</keyword>
<feature type="compositionally biased region" description="Polar residues" evidence="17">
    <location>
        <begin position="1398"/>
        <end position="1415"/>
    </location>
</feature>
<dbReference type="InterPro" id="IPR013103">
    <property type="entry name" value="RVT_2"/>
</dbReference>
<feature type="domain" description="Integrase catalytic" evidence="18">
    <location>
        <begin position="386"/>
        <end position="476"/>
    </location>
</feature>
<feature type="region of interest" description="Disordered" evidence="17">
    <location>
        <begin position="1190"/>
        <end position="1233"/>
    </location>
</feature>
<evidence type="ECO:0000256" key="8">
    <source>
        <dbReference type="ARBA" id="ARBA00022801"/>
    </source>
</evidence>
<evidence type="ECO:0000256" key="6">
    <source>
        <dbReference type="ARBA" id="ARBA00022741"/>
    </source>
</evidence>
<evidence type="ECO:0000256" key="3">
    <source>
        <dbReference type="ARBA" id="ARBA00022670"/>
    </source>
</evidence>
<keyword evidence="4" id="KW-0540">Nuclease</keyword>
<sequence>MNSPCYTQAHGQYLNEEELAFLADPDIPEGQSTQTVITHNAAYQADDLDAYDSDCDELNSAKVALMANLSHYGSDAFAECNGCMLSDNHDLCVLDFINNVNARAKSRSVKKNSKRKVWKPTGKVFTNIGYIWRPTGRTFTIVGNACPLTRITTTTEVPLRKSSALDNKTPKPVVTLVYSRKPRKSKTSVPVNNYKVVQIVLWYLDSGCSKHMTGDRSQLTNFVSKFLGTVKFSNDHVAKIMGYGDYQIGNVTISRVYYIEGLGHNLFSVGQFCDSNLEVAFRQHTCYIHNLEVVDLLTGSRGGQSLYTLKLKFEKDHLCSACALGKSTKKPHKPKSEDTNQEKLYLLHMDLCGPMRVASVNGKKYILVIVDDYSRFTWVKCLRSKDEAPTFIINFLKMIQVGISHETSVARSPQKNGIVERRNRTLIEVARTMLIYAKAPLFLWAKAVATACYTQNRSMIRRRHGKTPYELLHNKPPDLSYLHVFGALCYPTNDSENLGKRTTRIIETIRVDFNDLTAMASDHRSSGPALHDMTPATISSRLVPNPHPSTPVDHPAPEVVAPINEVIALVLADSTGSPSSTTVDQDAPSPSNSQTTPKTEPLVIPKVVKEDNHDIEVAHIGNDPYFGVLIPEIPSDQSSSSGSIHTIMHPDHQISEHNSKWTKDHPLENIIGELTRPVSTRLQLHEQALFCYYDAFLTAIEPKTYKDALTQACWIEAMQEELNEFERLEVWELVPRPDKVMVITLKWIYKVKLDELGGILKNKARLVARGYRQEEGIDFEESFALVARLEAIRIFLAFTAHMNNVVYQMDVKTALLNGNLWEEVYVSQPDGFVDKDNPNHVYKLKKALYGLKQAPRAWYDMLSSFLISQDFSKGSVDPTLFICRDGKELLLISQNPRGIFINQSKYALESLKKYGFDSCDPVDTPMVEKSKLDEDKEGKAVDPSHYRGMIGTLLYLTARTVHRGLWYPKDSSFALTAFADADHAGCQDTRRSTSGSMQLLVIGLGSWSMLRIGLIELYFVNRVSTGRPIFTKALARKLECEFAGQQAGECETFSDGDDDDEDDDANKDSDAHDDDDDDDATESDDDGDNITHPKLSTFSTDDQEEQDDEEEQEEDDEDEEEISDQLVKDGEEDKEGDVTNVNLEGGDVDMTEDDTTKDTEDAHVTLTAATPVVQQQSSSVSDLVSKFISPTTDEETPATTTTIPPPLFPVTQSSQQTPVTTTTTTNPSTTPLPLPNFASVFGFNQRVTALESDLSKLKQSNPFAEAISSIPGIVNEYLGSKMKEAVDVAIQLKSNKLREEAKSKSRILNYLITNAETYQGSSQKSNIEDQVQKLELKNILMDKMEENKSIDRSDVQKNLYNALVKAYNTDKDLLSSYGDRSGKEAKSSKEPTHKESRTTSSLKGASRSQPTDLNETTHLEFITGDDDVIPARVHKLKASKSSFDEFMATPIDFSTFMINRLKIDHLTQELLTGPTYDLINGSHIHHNLSKTLPLIPNTQRRLVIPFDHFVNNDVEYLKGGSSSRKYTTSITKTKAVDYGQVKWIEDQIPRTTWNVTYKDLSDSIKKTSVQTKDHVDSFIVQLNCKSVENADLKAQIQEKVFANVALKNELGKLKGNRVDTKFAKPSILGKPVLQPPRNQSVVRQANAFKSERPNFLKPRFASQVDVNNILSKPVTPHYLPKIRESVFAKPDHMIASSSSRNSSKNMPIYSFSPIKSSAVHEKTNTLRSCLRWIPTGRIFYTAGLRWVPTGKTFTSSTTKVHSFTMKMEILLEPTSNKLMVEHAEFDESNANVLERFYTSAGNPVKEILLKLNLPDHRILKDGGKDFRYSDTERLSRSDEVLKLKNFKKDATLKLSKSTNQEWYEHVGLEVTRSQDDKVTR</sequence>
<dbReference type="InterPro" id="IPR054722">
    <property type="entry name" value="PolX-like_BBD"/>
</dbReference>
<keyword evidence="9" id="KW-0067">ATP-binding</keyword>
<reference evidence="19" key="2">
    <citation type="submission" date="2022-01" db="EMBL/GenBank/DDBJ databases">
        <authorList>
            <person name="Yamashiro T."/>
            <person name="Shiraishi A."/>
            <person name="Satake H."/>
            <person name="Nakayama K."/>
        </authorList>
    </citation>
    <scope>NUCLEOTIDE SEQUENCE</scope>
</reference>
<evidence type="ECO:0000256" key="13">
    <source>
        <dbReference type="ARBA" id="ARBA00022932"/>
    </source>
</evidence>
<evidence type="ECO:0000256" key="7">
    <source>
        <dbReference type="ARBA" id="ARBA00022759"/>
    </source>
</evidence>
<evidence type="ECO:0000256" key="1">
    <source>
        <dbReference type="ARBA" id="ARBA00002180"/>
    </source>
</evidence>
<dbReference type="InterPro" id="IPR001584">
    <property type="entry name" value="Integrase_cat-core"/>
</dbReference>
<evidence type="ECO:0000256" key="5">
    <source>
        <dbReference type="ARBA" id="ARBA00022723"/>
    </source>
</evidence>
<organism evidence="19 20">
    <name type="scientific">Tanacetum coccineum</name>
    <dbReference type="NCBI Taxonomy" id="301880"/>
    <lineage>
        <taxon>Eukaryota</taxon>
        <taxon>Viridiplantae</taxon>
        <taxon>Streptophyta</taxon>
        <taxon>Embryophyta</taxon>
        <taxon>Tracheophyta</taxon>
        <taxon>Spermatophyta</taxon>
        <taxon>Magnoliopsida</taxon>
        <taxon>eudicotyledons</taxon>
        <taxon>Gunneridae</taxon>
        <taxon>Pentapetalae</taxon>
        <taxon>asterids</taxon>
        <taxon>campanulids</taxon>
        <taxon>Asterales</taxon>
        <taxon>Asteraceae</taxon>
        <taxon>Asteroideae</taxon>
        <taxon>Anthemideae</taxon>
        <taxon>Anthemidinae</taxon>
        <taxon>Tanacetum</taxon>
    </lineage>
</organism>
<evidence type="ECO:0000313" key="20">
    <source>
        <dbReference type="Proteomes" id="UP001151760"/>
    </source>
</evidence>
<keyword evidence="13" id="KW-0239">DNA-directed DNA polymerase</keyword>
<dbReference type="EMBL" id="BQNB010017528">
    <property type="protein sequence ID" value="GJT64261.1"/>
    <property type="molecule type" value="Genomic_DNA"/>
</dbReference>
<feature type="compositionally biased region" description="Acidic residues" evidence="17">
    <location>
        <begin position="1052"/>
        <end position="1088"/>
    </location>
</feature>
<feature type="region of interest" description="Disordered" evidence="17">
    <location>
        <begin position="1375"/>
        <end position="1415"/>
    </location>
</feature>
<dbReference type="InterPro" id="IPR036397">
    <property type="entry name" value="RNaseH_sf"/>
</dbReference>
<dbReference type="Proteomes" id="UP001151760">
    <property type="component" value="Unassembled WGS sequence"/>
</dbReference>
<keyword evidence="13" id="KW-0548">Nucleotidyltransferase</keyword>
<evidence type="ECO:0000256" key="17">
    <source>
        <dbReference type="SAM" id="MobiDB-lite"/>
    </source>
</evidence>
<proteinExistence type="predicted"/>
<evidence type="ECO:0000256" key="11">
    <source>
        <dbReference type="ARBA" id="ARBA00022908"/>
    </source>
</evidence>
<evidence type="ECO:0000256" key="2">
    <source>
        <dbReference type="ARBA" id="ARBA00022612"/>
    </source>
</evidence>
<comment type="caution">
    <text evidence="19">The sequence shown here is derived from an EMBL/GenBank/DDBJ whole genome shotgun (WGS) entry which is preliminary data.</text>
</comment>
<feature type="compositionally biased region" description="Low complexity" evidence="17">
    <location>
        <begin position="1209"/>
        <end position="1231"/>
    </location>
</feature>
<name>A0ABQ5FLS4_9ASTR</name>
<evidence type="ECO:0000256" key="10">
    <source>
        <dbReference type="ARBA" id="ARBA00022842"/>
    </source>
</evidence>
<feature type="compositionally biased region" description="Basic and acidic residues" evidence="17">
    <location>
        <begin position="1380"/>
        <end position="1397"/>
    </location>
</feature>
<feature type="region of interest" description="Disordered" evidence="17">
    <location>
        <begin position="575"/>
        <end position="602"/>
    </location>
</feature>
<evidence type="ECO:0000256" key="14">
    <source>
        <dbReference type="ARBA" id="ARBA00023113"/>
    </source>
</evidence>
<keyword evidence="16" id="KW-0511">Multifunctional enzyme</keyword>
<keyword evidence="12" id="KW-0695">RNA-directed DNA polymerase</keyword>
<dbReference type="PROSITE" id="PS50994">
    <property type="entry name" value="INTEGRASE"/>
    <property type="match status" value="1"/>
</dbReference>
<protein>
    <submittedName>
        <fullName evidence="19">Ribonuclease H-like domain-containing protein</fullName>
    </submittedName>
</protein>
<dbReference type="SUPFAM" id="SSF53098">
    <property type="entry name" value="Ribonuclease H-like"/>
    <property type="match status" value="1"/>
</dbReference>
<keyword evidence="11" id="KW-0229">DNA integration</keyword>
<dbReference type="InterPro" id="IPR012337">
    <property type="entry name" value="RNaseH-like_sf"/>
</dbReference>
<dbReference type="Pfam" id="PF22936">
    <property type="entry name" value="Pol_BBD"/>
    <property type="match status" value="1"/>
</dbReference>
<evidence type="ECO:0000259" key="18">
    <source>
        <dbReference type="PROSITE" id="PS50994"/>
    </source>
</evidence>
<feature type="compositionally biased region" description="Polar residues" evidence="17">
    <location>
        <begin position="575"/>
        <end position="598"/>
    </location>
</feature>
<gene>
    <name evidence="19" type="ORF">Tco_1015741</name>
</gene>